<proteinExistence type="predicted"/>
<gene>
    <name evidence="2" type="ORF">SETIT_9G350700v2</name>
</gene>
<evidence type="ECO:0000313" key="2">
    <source>
        <dbReference type="EMBL" id="RCV44145.1"/>
    </source>
</evidence>
<sequence length="109" mass="11882">MWRAKLAKMAAKSASACSKSPLSCHHLFQYPARCRTEPEQGRIWDERQKAPSAHAATRSRRGEGRSASRSCVRAVREGKLRAGGAQPPPCATLAPSRLLSDSTRVSLHS</sequence>
<protein>
    <submittedName>
        <fullName evidence="2">Uncharacterized protein</fullName>
    </submittedName>
</protein>
<organism evidence="2">
    <name type="scientific">Setaria italica</name>
    <name type="common">Foxtail millet</name>
    <name type="synonym">Panicum italicum</name>
    <dbReference type="NCBI Taxonomy" id="4555"/>
    <lineage>
        <taxon>Eukaryota</taxon>
        <taxon>Viridiplantae</taxon>
        <taxon>Streptophyta</taxon>
        <taxon>Embryophyta</taxon>
        <taxon>Tracheophyta</taxon>
        <taxon>Spermatophyta</taxon>
        <taxon>Magnoliopsida</taxon>
        <taxon>Liliopsida</taxon>
        <taxon>Poales</taxon>
        <taxon>Poaceae</taxon>
        <taxon>PACMAD clade</taxon>
        <taxon>Panicoideae</taxon>
        <taxon>Panicodae</taxon>
        <taxon>Paniceae</taxon>
        <taxon>Cenchrinae</taxon>
        <taxon>Setaria</taxon>
    </lineage>
</organism>
<reference evidence="2" key="2">
    <citation type="submission" date="2015-07" db="EMBL/GenBank/DDBJ databases">
        <authorList>
            <person name="Noorani M."/>
        </authorList>
    </citation>
    <scope>NUCLEOTIDE SEQUENCE</scope>
    <source>
        <strain evidence="2">Yugu1</strain>
    </source>
</reference>
<accession>A0A368SNZ2</accession>
<feature type="compositionally biased region" description="Polar residues" evidence="1">
    <location>
        <begin position="99"/>
        <end position="109"/>
    </location>
</feature>
<evidence type="ECO:0000256" key="1">
    <source>
        <dbReference type="SAM" id="MobiDB-lite"/>
    </source>
</evidence>
<dbReference type="EMBL" id="CM003536">
    <property type="protein sequence ID" value="RCV44145.1"/>
    <property type="molecule type" value="Genomic_DNA"/>
</dbReference>
<name>A0A368SNZ2_SETIT</name>
<feature type="region of interest" description="Disordered" evidence="1">
    <location>
        <begin position="41"/>
        <end position="109"/>
    </location>
</feature>
<reference evidence="2" key="1">
    <citation type="journal article" date="2012" name="Nat. Biotechnol.">
        <title>Reference genome sequence of the model plant Setaria.</title>
        <authorList>
            <person name="Bennetzen J.L."/>
            <person name="Schmutz J."/>
            <person name="Wang H."/>
            <person name="Percifield R."/>
            <person name="Hawkins J."/>
            <person name="Pontaroli A.C."/>
            <person name="Estep M."/>
            <person name="Feng L."/>
            <person name="Vaughn J.N."/>
            <person name="Grimwood J."/>
            <person name="Jenkins J."/>
            <person name="Barry K."/>
            <person name="Lindquist E."/>
            <person name="Hellsten U."/>
            <person name="Deshpande S."/>
            <person name="Wang X."/>
            <person name="Wu X."/>
            <person name="Mitros T."/>
            <person name="Triplett J."/>
            <person name="Yang X."/>
            <person name="Ye C.Y."/>
            <person name="Mauro-Herrera M."/>
            <person name="Wang L."/>
            <person name="Li P."/>
            <person name="Sharma M."/>
            <person name="Sharma R."/>
            <person name="Ronald P.C."/>
            <person name="Panaud O."/>
            <person name="Kellogg E.A."/>
            <person name="Brutnell T.P."/>
            <person name="Doust A.N."/>
            <person name="Tuskan G.A."/>
            <person name="Rokhsar D."/>
            <person name="Devos K.M."/>
        </authorList>
    </citation>
    <scope>NUCLEOTIDE SEQUENCE [LARGE SCALE GENOMIC DNA]</scope>
    <source>
        <strain evidence="2">Yugu1</strain>
    </source>
</reference>
<dbReference type="AlphaFoldDB" id="A0A368SNZ2"/>